<sequence length="75" mass="8961">KLYLAIEAKKTQLHINVLLNCRDNNVTPKFVRWKNLKSKRHHLRSAYHRKILKETTQDQHKSRQSLKISLSEQVT</sequence>
<organism evidence="2 3">
    <name type="scientific">Paramuricea clavata</name>
    <name type="common">Red gorgonian</name>
    <name type="synonym">Violescent sea-whip</name>
    <dbReference type="NCBI Taxonomy" id="317549"/>
    <lineage>
        <taxon>Eukaryota</taxon>
        <taxon>Metazoa</taxon>
        <taxon>Cnidaria</taxon>
        <taxon>Anthozoa</taxon>
        <taxon>Octocorallia</taxon>
        <taxon>Malacalcyonacea</taxon>
        <taxon>Plexauridae</taxon>
        <taxon>Paramuricea</taxon>
    </lineage>
</organism>
<feature type="compositionally biased region" description="Basic and acidic residues" evidence="1">
    <location>
        <begin position="52"/>
        <end position="61"/>
    </location>
</feature>
<evidence type="ECO:0000256" key="1">
    <source>
        <dbReference type="SAM" id="MobiDB-lite"/>
    </source>
</evidence>
<keyword evidence="3" id="KW-1185">Reference proteome</keyword>
<dbReference type="Proteomes" id="UP001152795">
    <property type="component" value="Unassembled WGS sequence"/>
</dbReference>
<evidence type="ECO:0000313" key="3">
    <source>
        <dbReference type="Proteomes" id="UP001152795"/>
    </source>
</evidence>
<reference evidence="2" key="1">
    <citation type="submission" date="2020-04" db="EMBL/GenBank/DDBJ databases">
        <authorList>
            <person name="Alioto T."/>
            <person name="Alioto T."/>
            <person name="Gomez Garrido J."/>
        </authorList>
    </citation>
    <scope>NUCLEOTIDE SEQUENCE</scope>
    <source>
        <strain evidence="2">A484AB</strain>
    </source>
</reference>
<accession>A0A7D9E7W4</accession>
<gene>
    <name evidence="2" type="ORF">PACLA_8A025104</name>
</gene>
<feature type="compositionally biased region" description="Polar residues" evidence="1">
    <location>
        <begin position="65"/>
        <end position="75"/>
    </location>
</feature>
<dbReference type="EMBL" id="CACRXK020004756">
    <property type="protein sequence ID" value="CAB4003889.1"/>
    <property type="molecule type" value="Genomic_DNA"/>
</dbReference>
<protein>
    <submittedName>
        <fullName evidence="2">Uncharacterized protein</fullName>
    </submittedName>
</protein>
<feature type="region of interest" description="Disordered" evidence="1">
    <location>
        <begin position="52"/>
        <end position="75"/>
    </location>
</feature>
<comment type="caution">
    <text evidence="2">The sequence shown here is derived from an EMBL/GenBank/DDBJ whole genome shotgun (WGS) entry which is preliminary data.</text>
</comment>
<feature type="non-terminal residue" evidence="2">
    <location>
        <position position="1"/>
    </location>
</feature>
<dbReference type="AlphaFoldDB" id="A0A7D9E7W4"/>
<proteinExistence type="predicted"/>
<name>A0A7D9E7W4_PARCT</name>
<evidence type="ECO:0000313" key="2">
    <source>
        <dbReference type="EMBL" id="CAB4003889.1"/>
    </source>
</evidence>